<evidence type="ECO:0000313" key="4">
    <source>
        <dbReference type="Proteomes" id="UP000045842"/>
    </source>
</evidence>
<accession>A0A655IU59</accession>
<evidence type="ECO:0000313" key="2">
    <source>
        <dbReference type="EMBL" id="CKS06900.1"/>
    </source>
</evidence>
<evidence type="ECO:0000313" key="5">
    <source>
        <dbReference type="Proteomes" id="UP000048289"/>
    </source>
</evidence>
<dbReference type="EMBL" id="CFOE01000276">
    <property type="protein sequence ID" value="CFE39832.1"/>
    <property type="molecule type" value="Genomic_DNA"/>
</dbReference>
<reference evidence="4 5" key="1">
    <citation type="submission" date="2015-03" db="EMBL/GenBank/DDBJ databases">
        <authorList>
            <consortium name="Pathogen Informatics"/>
        </authorList>
    </citation>
    <scope>NUCLEOTIDE SEQUENCE [LARGE SCALE GENOMIC DNA]</scope>
    <source>
        <strain evidence="2 6">Bir 185</strain>
        <strain evidence="3 4">G09801536</strain>
        <strain evidence="1 5">G09901357</strain>
    </source>
</reference>
<dbReference type="EMBL" id="CNFT01000639">
    <property type="protein sequence ID" value="CKS06900.1"/>
    <property type="molecule type" value="Genomic_DNA"/>
</dbReference>
<dbReference type="Proteomes" id="UP000048289">
    <property type="component" value="Unassembled WGS sequence"/>
</dbReference>
<protein>
    <submittedName>
        <fullName evidence="1">Uncharacterized protein</fullName>
    </submittedName>
</protein>
<dbReference type="Proteomes" id="UP000050164">
    <property type="component" value="Unassembled WGS sequence"/>
</dbReference>
<evidence type="ECO:0000313" key="1">
    <source>
        <dbReference type="EMBL" id="CFE39832.1"/>
    </source>
</evidence>
<sequence>MPRRLAIRSAASNWFGRSISHDCARISERSGPALAPSPTRLIASMPQAMPTSMAPAAINPAIRWLACWPLPHWQSTVVAPTCSGKPAVSQATRLMLLDCSPNWVTQPPMTCSTSPA</sequence>
<name>A0A655IU59_MYCTX</name>
<proteinExistence type="predicted"/>
<dbReference type="AlphaFoldDB" id="A0A655IU59"/>
<gene>
    <name evidence="3" type="ORF">ERS007679_02322</name>
    <name evidence="1" type="ORF">ERS007681_02220</name>
    <name evidence="2" type="ORF">ERS027659_02594</name>
</gene>
<dbReference type="EMBL" id="CSAD01000310">
    <property type="protein sequence ID" value="COV70771.1"/>
    <property type="molecule type" value="Genomic_DNA"/>
</dbReference>
<evidence type="ECO:0000313" key="6">
    <source>
        <dbReference type="Proteomes" id="UP000050164"/>
    </source>
</evidence>
<evidence type="ECO:0000313" key="3">
    <source>
        <dbReference type="EMBL" id="COV70771.1"/>
    </source>
</evidence>
<dbReference type="Proteomes" id="UP000045842">
    <property type="component" value="Unassembled WGS sequence"/>
</dbReference>
<organism evidence="1 5">
    <name type="scientific">Mycobacterium tuberculosis</name>
    <dbReference type="NCBI Taxonomy" id="1773"/>
    <lineage>
        <taxon>Bacteria</taxon>
        <taxon>Bacillati</taxon>
        <taxon>Actinomycetota</taxon>
        <taxon>Actinomycetes</taxon>
        <taxon>Mycobacteriales</taxon>
        <taxon>Mycobacteriaceae</taxon>
        <taxon>Mycobacterium</taxon>
        <taxon>Mycobacterium tuberculosis complex</taxon>
    </lineage>
</organism>